<dbReference type="PANTHER" id="PTHR34655">
    <property type="entry name" value="CONSERVED WITHIN P. AEROPHILUM"/>
    <property type="match status" value="1"/>
</dbReference>
<dbReference type="Pfam" id="PF02635">
    <property type="entry name" value="DsrE"/>
    <property type="match status" value="1"/>
</dbReference>
<dbReference type="SUPFAM" id="SSF75169">
    <property type="entry name" value="DsrEFH-like"/>
    <property type="match status" value="1"/>
</dbReference>
<dbReference type="Proteomes" id="UP001179121">
    <property type="component" value="Chromosome"/>
</dbReference>
<sequence length="137" mass="15594">MKKLAVLITSGAYNRLLQALEFAGVATQHGVQVSVLFRDEAVSRMTKDKVRDIPFSDAYRGRETRVKNLLKEQQRHDLAALMREMKERGDVKMSICRDSLAYFDITVDQIIAEIDEVQGLDVFWKEEVGTADQVVAF</sequence>
<dbReference type="PANTHER" id="PTHR34655:SF2">
    <property type="entry name" value="PEROXIREDOXIN FAMILY PROTEIN"/>
    <property type="match status" value="1"/>
</dbReference>
<dbReference type="AlphaFoldDB" id="A0AA86T1F6"/>
<dbReference type="KEGG" id="nti:DNFV4_00626"/>
<reference evidence="1" key="1">
    <citation type="submission" date="2022-10" db="EMBL/GenBank/DDBJ databases">
        <authorList>
            <person name="Koch H."/>
        </authorList>
    </citation>
    <scope>NUCLEOTIDE SEQUENCE</scope>
    <source>
        <strain evidence="1">DNF</strain>
    </source>
</reference>
<proteinExistence type="predicted"/>
<evidence type="ECO:0000313" key="2">
    <source>
        <dbReference type="Proteomes" id="UP001179121"/>
    </source>
</evidence>
<gene>
    <name evidence="1" type="ORF">DNFV4_00626</name>
</gene>
<name>A0AA86T1F6_9BACT</name>
<dbReference type="InterPro" id="IPR027396">
    <property type="entry name" value="DsrEFH-like"/>
</dbReference>
<protein>
    <submittedName>
        <fullName evidence="1">DrsE domain-containing protein</fullName>
    </submittedName>
</protein>
<dbReference type="RefSeq" id="WP_289267197.1">
    <property type="nucleotide sequence ID" value="NZ_OX365700.1"/>
</dbReference>
<dbReference type="Gene3D" id="3.40.1260.10">
    <property type="entry name" value="DsrEFH-like"/>
    <property type="match status" value="1"/>
</dbReference>
<dbReference type="InterPro" id="IPR003787">
    <property type="entry name" value="Sulphur_relay_DsrE/F-like"/>
</dbReference>
<dbReference type="EMBL" id="OX365700">
    <property type="protein sequence ID" value="CAI4030199.1"/>
    <property type="molecule type" value="Genomic_DNA"/>
</dbReference>
<keyword evidence="2" id="KW-1185">Reference proteome</keyword>
<evidence type="ECO:0000313" key="1">
    <source>
        <dbReference type="EMBL" id="CAI4030199.1"/>
    </source>
</evidence>
<organism evidence="1 2">
    <name type="scientific">Nitrospira tepida</name>
    <dbReference type="NCBI Taxonomy" id="2973512"/>
    <lineage>
        <taxon>Bacteria</taxon>
        <taxon>Pseudomonadati</taxon>
        <taxon>Nitrospirota</taxon>
        <taxon>Nitrospiria</taxon>
        <taxon>Nitrospirales</taxon>
        <taxon>Nitrospiraceae</taxon>
        <taxon>Nitrospira</taxon>
    </lineage>
</organism>
<accession>A0AA86T1F6</accession>